<reference evidence="2" key="1">
    <citation type="submission" date="2020-04" db="EMBL/GenBank/DDBJ databases">
        <title>Draft genome resource of the tomato pathogen Pseudocercospora fuligena.</title>
        <authorList>
            <person name="Zaccaron A."/>
        </authorList>
    </citation>
    <scope>NUCLEOTIDE SEQUENCE</scope>
    <source>
        <strain evidence="2">PF001</strain>
    </source>
</reference>
<keyword evidence="3" id="KW-1185">Reference proteome</keyword>
<evidence type="ECO:0000256" key="1">
    <source>
        <dbReference type="SAM" id="MobiDB-lite"/>
    </source>
</evidence>
<dbReference type="AlphaFoldDB" id="A0A8H6VRX3"/>
<accession>A0A8H6VRX3</accession>
<feature type="compositionally biased region" description="Basic and acidic residues" evidence="1">
    <location>
        <begin position="9"/>
        <end position="28"/>
    </location>
</feature>
<feature type="region of interest" description="Disordered" evidence="1">
    <location>
        <begin position="275"/>
        <end position="359"/>
    </location>
</feature>
<feature type="compositionally biased region" description="Basic and acidic residues" evidence="1">
    <location>
        <begin position="335"/>
        <end position="358"/>
    </location>
</feature>
<feature type="region of interest" description="Disordered" evidence="1">
    <location>
        <begin position="1"/>
        <end position="121"/>
    </location>
</feature>
<dbReference type="Proteomes" id="UP000660729">
    <property type="component" value="Unassembled WGS sequence"/>
</dbReference>
<proteinExistence type="predicted"/>
<protein>
    <submittedName>
        <fullName evidence="2">Uncharacterized protein</fullName>
    </submittedName>
</protein>
<dbReference type="EMBL" id="JABCIY010000024">
    <property type="protein sequence ID" value="KAF7196610.1"/>
    <property type="molecule type" value="Genomic_DNA"/>
</dbReference>
<evidence type="ECO:0000313" key="3">
    <source>
        <dbReference type="Proteomes" id="UP000660729"/>
    </source>
</evidence>
<sequence length="421" mass="47524">MMTITSTYRHQELAPGEHESLSQHHDTAKGMTTSPGVSKDHKMRKPSGAGLRRITLTPEKVARKPMFPKTGRLPVRSSPKQIEDPETLRTGTSKAQFRASTPIATPGSKTSYNSTTDRRSMPPHVLRTEGSMYCGPHFDACTFDAMDHKLACGHKILTAEPEPCANNCHVREPPDFAQPRDLDQSFVCMACIGDHIQTRQVERYTTFKIELENVAAENGKPREWVMQKLDLVAMAWQDEDVEEIKMLSSKHKGKISQPFWVEPELQGLVDTAMKENRLGRRSSRSTLNDSGPGSPTLSTSTTRRESKPAPLQSSLRGLRNWHSRHSSASSITTDTTRDAMKPPEDSPDVPIDKRKDSRTSGIPIWMEPQLPQSPTRTIEVAPRHDVATPPHERYFVRPWHEQAPLRPYERKWLSEGVHDYE</sequence>
<dbReference type="OrthoDB" id="3640311at2759"/>
<organism evidence="2 3">
    <name type="scientific">Pseudocercospora fuligena</name>
    <dbReference type="NCBI Taxonomy" id="685502"/>
    <lineage>
        <taxon>Eukaryota</taxon>
        <taxon>Fungi</taxon>
        <taxon>Dikarya</taxon>
        <taxon>Ascomycota</taxon>
        <taxon>Pezizomycotina</taxon>
        <taxon>Dothideomycetes</taxon>
        <taxon>Dothideomycetidae</taxon>
        <taxon>Mycosphaerellales</taxon>
        <taxon>Mycosphaerellaceae</taxon>
        <taxon>Pseudocercospora</taxon>
    </lineage>
</organism>
<name>A0A8H6VRX3_9PEZI</name>
<gene>
    <name evidence="2" type="ORF">HII31_01980</name>
</gene>
<feature type="compositionally biased region" description="Low complexity" evidence="1">
    <location>
        <begin position="290"/>
        <end position="301"/>
    </location>
</feature>
<evidence type="ECO:0000313" key="2">
    <source>
        <dbReference type="EMBL" id="KAF7196610.1"/>
    </source>
</evidence>
<comment type="caution">
    <text evidence="2">The sequence shown here is derived from an EMBL/GenBank/DDBJ whole genome shotgun (WGS) entry which is preliminary data.</text>
</comment>
<feature type="compositionally biased region" description="Polar residues" evidence="1">
    <location>
        <begin position="89"/>
        <end position="115"/>
    </location>
</feature>